<keyword evidence="7" id="KW-0812">Transmembrane</keyword>
<feature type="active site" description="Nucleophile" evidence="6">
    <location>
        <position position="441"/>
    </location>
</feature>
<dbReference type="Gene3D" id="3.10.20.800">
    <property type="match status" value="1"/>
</dbReference>
<keyword evidence="2" id="KW-0808">Transferase</keyword>
<evidence type="ECO:0000256" key="6">
    <source>
        <dbReference type="PROSITE-ProRule" id="PRU01373"/>
    </source>
</evidence>
<reference evidence="9" key="2">
    <citation type="submission" date="2021-04" db="EMBL/GenBank/DDBJ databases">
        <authorList>
            <person name="Gilroy R."/>
        </authorList>
    </citation>
    <scope>NUCLEOTIDE SEQUENCE</scope>
    <source>
        <strain evidence="9">ChiSjej1B19-8411</strain>
    </source>
</reference>
<keyword evidence="7" id="KW-0472">Membrane</keyword>
<evidence type="ECO:0000256" key="2">
    <source>
        <dbReference type="ARBA" id="ARBA00022679"/>
    </source>
</evidence>
<keyword evidence="7" id="KW-1133">Transmembrane helix</keyword>
<dbReference type="GO" id="GO:0005576">
    <property type="term" value="C:extracellular region"/>
    <property type="evidence" value="ECO:0007669"/>
    <property type="project" value="TreeGrafter"/>
</dbReference>
<name>A0A9D2B262_9FIRM</name>
<evidence type="ECO:0000313" key="10">
    <source>
        <dbReference type="Proteomes" id="UP000886817"/>
    </source>
</evidence>
<dbReference type="AlphaFoldDB" id="A0A9D2B262"/>
<feature type="transmembrane region" description="Helical" evidence="7">
    <location>
        <begin position="14"/>
        <end position="37"/>
    </location>
</feature>
<keyword evidence="4 6" id="KW-0573">Peptidoglycan synthesis</keyword>
<feature type="active site" description="Proton donor/acceptor" evidence="6">
    <location>
        <position position="419"/>
    </location>
</feature>
<comment type="pathway">
    <text evidence="1 6">Cell wall biogenesis; peptidoglycan biosynthesis.</text>
</comment>
<dbReference type="EMBL" id="DXEX01000042">
    <property type="protein sequence ID" value="HIX58390.1"/>
    <property type="molecule type" value="Genomic_DNA"/>
</dbReference>
<dbReference type="InterPro" id="IPR022029">
    <property type="entry name" value="YoaR-like_PG-bd"/>
</dbReference>
<keyword evidence="3 6" id="KW-0133">Cell shape</keyword>
<evidence type="ECO:0000256" key="5">
    <source>
        <dbReference type="ARBA" id="ARBA00023316"/>
    </source>
</evidence>
<dbReference type="InterPro" id="IPR038063">
    <property type="entry name" value="Transpep_catalytic_dom"/>
</dbReference>
<protein>
    <submittedName>
        <fullName evidence="9">L,D-transpeptidase/peptidoglycan binding protein</fullName>
    </submittedName>
</protein>
<dbReference type="Proteomes" id="UP000886817">
    <property type="component" value="Unassembled WGS sequence"/>
</dbReference>
<dbReference type="PANTHER" id="PTHR30582:SF33">
    <property type="entry name" value="EXPORTED PROTEIN"/>
    <property type="match status" value="1"/>
</dbReference>
<accession>A0A9D2B262</accession>
<dbReference type="SUPFAM" id="SSF143985">
    <property type="entry name" value="L,D-transpeptidase pre-catalytic domain-like"/>
    <property type="match status" value="1"/>
</dbReference>
<dbReference type="CDD" id="cd16913">
    <property type="entry name" value="YkuD_like"/>
    <property type="match status" value="1"/>
</dbReference>
<dbReference type="Pfam" id="PF03734">
    <property type="entry name" value="YkuD"/>
    <property type="match status" value="1"/>
</dbReference>
<dbReference type="GO" id="GO:0008360">
    <property type="term" value="P:regulation of cell shape"/>
    <property type="evidence" value="ECO:0007669"/>
    <property type="project" value="UniProtKB-UniRule"/>
</dbReference>
<proteinExistence type="predicted"/>
<evidence type="ECO:0000259" key="8">
    <source>
        <dbReference type="PROSITE" id="PS52029"/>
    </source>
</evidence>
<gene>
    <name evidence="9" type="ORF">IAA45_01555</name>
</gene>
<dbReference type="SUPFAM" id="SSF141523">
    <property type="entry name" value="L,D-transpeptidase catalytic domain-like"/>
    <property type="match status" value="1"/>
</dbReference>
<evidence type="ECO:0000256" key="4">
    <source>
        <dbReference type="ARBA" id="ARBA00022984"/>
    </source>
</evidence>
<feature type="domain" description="L,D-TPase catalytic" evidence="8">
    <location>
        <begin position="345"/>
        <end position="465"/>
    </location>
</feature>
<evidence type="ECO:0000313" key="9">
    <source>
        <dbReference type="EMBL" id="HIX58390.1"/>
    </source>
</evidence>
<dbReference type="Pfam" id="PF12229">
    <property type="entry name" value="PG_binding_4"/>
    <property type="match status" value="2"/>
</dbReference>
<comment type="caution">
    <text evidence="9">The sequence shown here is derived from an EMBL/GenBank/DDBJ whole genome shotgun (WGS) entry which is preliminary data.</text>
</comment>
<evidence type="ECO:0000256" key="7">
    <source>
        <dbReference type="SAM" id="Phobius"/>
    </source>
</evidence>
<dbReference type="GO" id="GO:0016740">
    <property type="term" value="F:transferase activity"/>
    <property type="evidence" value="ECO:0007669"/>
    <property type="project" value="UniProtKB-KW"/>
</dbReference>
<dbReference type="InterPro" id="IPR038054">
    <property type="entry name" value="LD_TPept-like_central_sf"/>
</dbReference>
<sequence length="465" mass="52068">METGRKRMKLWKKVMIAVIVILFLIVAGIYGLGVYYFSGHFLPGSIINGLNCSYMTVDEAEELIAEEIGTYTITLHEMDGIDEKLVAADVGLTYVPDDTVTGLMESQRKWTWFLSTRDRKTYNMTANTTYDTEQLEQAVENLDCFQPGNFTEPQDAYMRDNGGVYEIVPEVEGNKVSARRVKRLVRQAVEAGETEIDLVAEGCYYKPEIYRDNEALNQEVAQLNKLLGVVITYDFGDRTETVNSVQIKEWLVKGADGTYSLDQTKVADFVWQLGYDYDTFGLDHQFTTSKGETITVKGGDYGWAINQSAETQALTEAIMSGESQVRQPVYAYTAISRNTNDIGNTYVEISISEQRMWFYCDGALLVDTPIVTGNHSQGWDTPVGIYAIDAKRSPAVLKGEGYESPVTYWLPFNGNVGIHDADTWRTEYGGEIYLTNGSHGCVNTPTANAEIIYNNIDVGYPVIVY</sequence>
<reference evidence="9" key="1">
    <citation type="journal article" date="2021" name="PeerJ">
        <title>Extensive microbial diversity within the chicken gut microbiome revealed by metagenomics and culture.</title>
        <authorList>
            <person name="Gilroy R."/>
            <person name="Ravi A."/>
            <person name="Getino M."/>
            <person name="Pursley I."/>
            <person name="Horton D.L."/>
            <person name="Alikhan N.F."/>
            <person name="Baker D."/>
            <person name="Gharbi K."/>
            <person name="Hall N."/>
            <person name="Watson M."/>
            <person name="Adriaenssens E.M."/>
            <person name="Foster-Nyarko E."/>
            <person name="Jarju S."/>
            <person name="Secka A."/>
            <person name="Antonio M."/>
            <person name="Oren A."/>
            <person name="Chaudhuri R.R."/>
            <person name="La Ragione R."/>
            <person name="Hildebrand F."/>
            <person name="Pallen M.J."/>
        </authorList>
    </citation>
    <scope>NUCLEOTIDE SEQUENCE</scope>
    <source>
        <strain evidence="9">ChiSjej1B19-8411</strain>
    </source>
</reference>
<keyword evidence="5 6" id="KW-0961">Cell wall biogenesis/degradation</keyword>
<dbReference type="Gene3D" id="2.40.440.10">
    <property type="entry name" value="L,D-transpeptidase catalytic domain-like"/>
    <property type="match status" value="1"/>
</dbReference>
<organism evidence="9 10">
    <name type="scientific">Candidatus Blautia gallistercoris</name>
    <dbReference type="NCBI Taxonomy" id="2838490"/>
    <lineage>
        <taxon>Bacteria</taxon>
        <taxon>Bacillati</taxon>
        <taxon>Bacillota</taxon>
        <taxon>Clostridia</taxon>
        <taxon>Lachnospirales</taxon>
        <taxon>Lachnospiraceae</taxon>
        <taxon>Blautia</taxon>
    </lineage>
</organism>
<dbReference type="GO" id="GO:0071555">
    <property type="term" value="P:cell wall organization"/>
    <property type="evidence" value="ECO:0007669"/>
    <property type="project" value="UniProtKB-UniRule"/>
</dbReference>
<evidence type="ECO:0000256" key="3">
    <source>
        <dbReference type="ARBA" id="ARBA00022960"/>
    </source>
</evidence>
<dbReference type="InterPro" id="IPR005490">
    <property type="entry name" value="LD_TPept_cat_dom"/>
</dbReference>
<dbReference type="PANTHER" id="PTHR30582">
    <property type="entry name" value="L,D-TRANSPEPTIDASE"/>
    <property type="match status" value="1"/>
</dbReference>
<dbReference type="GO" id="GO:0071972">
    <property type="term" value="F:peptidoglycan L,D-transpeptidase activity"/>
    <property type="evidence" value="ECO:0007669"/>
    <property type="project" value="TreeGrafter"/>
</dbReference>
<evidence type="ECO:0000256" key="1">
    <source>
        <dbReference type="ARBA" id="ARBA00004752"/>
    </source>
</evidence>
<dbReference type="InterPro" id="IPR050979">
    <property type="entry name" value="LD-transpeptidase"/>
</dbReference>
<dbReference type="PROSITE" id="PS52029">
    <property type="entry name" value="LD_TPASE"/>
    <property type="match status" value="1"/>
</dbReference>
<dbReference type="GO" id="GO:0018104">
    <property type="term" value="P:peptidoglycan-protein cross-linking"/>
    <property type="evidence" value="ECO:0007669"/>
    <property type="project" value="TreeGrafter"/>
</dbReference>